<evidence type="ECO:0000313" key="2">
    <source>
        <dbReference type="EMBL" id="QOD40033.1"/>
    </source>
</evidence>
<dbReference type="Proteomes" id="UP000829694">
    <property type="component" value="Segment"/>
</dbReference>
<organism evidence="2 3">
    <name type="scientific">Matsumuraeses phaseoli granulovirus</name>
    <dbReference type="NCBI Taxonomy" id="2760664"/>
    <lineage>
        <taxon>Viruses</taxon>
        <taxon>Viruses incertae sedis</taxon>
        <taxon>Naldaviricetes</taxon>
        <taxon>Lefavirales</taxon>
        <taxon>Baculoviridae</taxon>
        <taxon>Betabaculovirus</taxon>
        <taxon>Betabaculovirus maphaseoli</taxon>
    </lineage>
</organism>
<sequence length="106" mass="12614">MKRATVLYLTNLNYPLWLTKNIIMYVCGKNLIDSIDWIKSGRNRLFVKKMNAIPQIKELKFFYPDGELFEAKSEEEMESFTNQNENTDDNTSIEDSTIPEDYWFQE</sequence>
<proteinExistence type="predicted"/>
<gene>
    <name evidence="2" type="primary">lef-6</name>
    <name evidence="2" type="ORF">H4Q86_070</name>
</gene>
<keyword evidence="3" id="KW-1185">Reference proteome</keyword>
<accession>A0AAE7MLH0</accession>
<name>A0AAE7MLH0_9BBAC</name>
<dbReference type="GeneID" id="80539434"/>
<dbReference type="KEGG" id="vg:80539434"/>
<protein>
    <submittedName>
        <fullName evidence="2">Lef-6</fullName>
    </submittedName>
</protein>
<feature type="region of interest" description="Disordered" evidence="1">
    <location>
        <begin position="73"/>
        <end position="106"/>
    </location>
</feature>
<dbReference type="RefSeq" id="YP_010800788.1">
    <property type="nucleotide sequence ID" value="NC_076905.1"/>
</dbReference>
<evidence type="ECO:0000256" key="1">
    <source>
        <dbReference type="SAM" id="MobiDB-lite"/>
    </source>
</evidence>
<evidence type="ECO:0000313" key="3">
    <source>
        <dbReference type="Proteomes" id="UP000829694"/>
    </source>
</evidence>
<reference evidence="2" key="1">
    <citation type="journal article" date="2020" name="Viruses">
        <title>Genome Analysis of a Novel Clade b Betabaculovirus Isolated from the Legume Pest Matsumuraeses phaseoli (Lepidoptera: Tortricidae).</title>
        <authorList>
            <person name="Shu R."/>
            <person name="Meng Q."/>
            <person name="Miao L."/>
            <person name="Liang H."/>
            <person name="Chen J."/>
            <person name="Xu Y."/>
            <person name="Cheng L."/>
            <person name="Jin W."/>
            <person name="Qin Q."/>
            <person name="Zhang H."/>
        </authorList>
    </citation>
    <scope>NUCLEOTIDE SEQUENCE</scope>
    <source>
        <strain evidence="2">IOZ01</strain>
    </source>
</reference>
<dbReference type="EMBL" id="MT844067">
    <property type="protein sequence ID" value="QOD40033.1"/>
    <property type="molecule type" value="Genomic_DNA"/>
</dbReference>